<reference evidence="7" key="1">
    <citation type="journal article" date="2024" name="Algal Res.">
        <title>Biochemical, toxicological and genomic investigation of a high-biomass producing Limnothrix strain isolated from Italian shallow drinking water reservoir.</title>
        <authorList>
            <person name="Simonazzi M."/>
            <person name="Shishido T.K."/>
            <person name="Delbaje E."/>
            <person name="Wahlsten M."/>
            <person name="Fewer D.P."/>
            <person name="Sivonen K."/>
            <person name="Pezzolesi L."/>
            <person name="Pistocchi R."/>
        </authorList>
    </citation>
    <scope>NUCLEOTIDE SEQUENCE [LARGE SCALE GENOMIC DNA]</scope>
    <source>
        <strain evidence="7">LRLZ20PSL1</strain>
    </source>
</reference>
<evidence type="ECO:0000256" key="1">
    <source>
        <dbReference type="ARBA" id="ARBA00001947"/>
    </source>
</evidence>
<comment type="similarity">
    <text evidence="5">Belongs to the creatininase superfamily.</text>
</comment>
<keyword evidence="7" id="KW-1185">Reference proteome</keyword>
<dbReference type="PANTHER" id="PTHR35005:SF1">
    <property type="entry name" value="2-AMINO-5-FORMYLAMINO-6-RIBOSYLAMINOPYRIMIDIN-4(3H)-ONE 5'-MONOPHOSPHATE DEFORMYLASE"/>
    <property type="match status" value="1"/>
</dbReference>
<gene>
    <name evidence="6" type="ORF">VPK24_06195</name>
</gene>
<dbReference type="Pfam" id="PF02633">
    <property type="entry name" value="Creatininase"/>
    <property type="match status" value="1"/>
</dbReference>
<dbReference type="Proteomes" id="UP001604335">
    <property type="component" value="Unassembled WGS sequence"/>
</dbReference>
<keyword evidence="4" id="KW-0862">Zinc</keyword>
<accession>A0ABW7C7U2</accession>
<keyword evidence="2" id="KW-0479">Metal-binding</keyword>
<evidence type="ECO:0000256" key="3">
    <source>
        <dbReference type="ARBA" id="ARBA00022801"/>
    </source>
</evidence>
<evidence type="ECO:0000256" key="4">
    <source>
        <dbReference type="ARBA" id="ARBA00022833"/>
    </source>
</evidence>
<evidence type="ECO:0000313" key="7">
    <source>
        <dbReference type="Proteomes" id="UP001604335"/>
    </source>
</evidence>
<comment type="cofactor">
    <cofactor evidence="1">
        <name>Zn(2+)</name>
        <dbReference type="ChEBI" id="CHEBI:29105"/>
    </cofactor>
</comment>
<dbReference type="SUPFAM" id="SSF102215">
    <property type="entry name" value="Creatininase"/>
    <property type="match status" value="1"/>
</dbReference>
<evidence type="ECO:0000313" key="6">
    <source>
        <dbReference type="EMBL" id="MFG3817222.1"/>
    </source>
</evidence>
<proteinExistence type="inferred from homology"/>
<dbReference type="RefSeq" id="WP_393011397.1">
    <property type="nucleotide sequence ID" value="NZ_JAZAQF010000030.1"/>
</dbReference>
<dbReference type="InterPro" id="IPR003785">
    <property type="entry name" value="Creatininase/forma_Hydrolase"/>
</dbReference>
<comment type="caution">
    <text evidence="6">The sequence shown here is derived from an EMBL/GenBank/DDBJ whole genome shotgun (WGS) entry which is preliminary data.</text>
</comment>
<organism evidence="6 7">
    <name type="scientific">Limnothrix redekei LRLZ20PSL1</name>
    <dbReference type="NCBI Taxonomy" id="3112953"/>
    <lineage>
        <taxon>Bacteria</taxon>
        <taxon>Bacillati</taxon>
        <taxon>Cyanobacteriota</taxon>
        <taxon>Cyanophyceae</taxon>
        <taxon>Pseudanabaenales</taxon>
        <taxon>Pseudanabaenaceae</taxon>
        <taxon>Limnothrix</taxon>
    </lineage>
</organism>
<dbReference type="InterPro" id="IPR024087">
    <property type="entry name" value="Creatininase-like_sf"/>
</dbReference>
<dbReference type="EMBL" id="JAZAQF010000030">
    <property type="protein sequence ID" value="MFG3817222.1"/>
    <property type="molecule type" value="Genomic_DNA"/>
</dbReference>
<dbReference type="Gene3D" id="3.40.50.10310">
    <property type="entry name" value="Creatininase"/>
    <property type="match status" value="1"/>
</dbReference>
<evidence type="ECO:0000256" key="2">
    <source>
        <dbReference type="ARBA" id="ARBA00022723"/>
    </source>
</evidence>
<evidence type="ECO:0000256" key="5">
    <source>
        <dbReference type="ARBA" id="ARBA00024029"/>
    </source>
</evidence>
<keyword evidence="3" id="KW-0378">Hydrolase</keyword>
<dbReference type="PANTHER" id="PTHR35005">
    <property type="entry name" value="3-DEHYDRO-SCYLLO-INOSOSE HYDROLASE"/>
    <property type="match status" value="1"/>
</dbReference>
<name>A0ABW7C7U2_9CYAN</name>
<sequence length="267" mass="29637">MHGPIPEHRFFAYLTWQDIAALPDRERAVVILPVGAIEQHGPHLPLNVDSAIVNGILGRSLQWLDQQRPDVVAYALPPLFYGKSNEHLALPGTISLSATTLLSLVMDIGHSLYRSGFRKLLLLNGHGGQPQILDIAATDLHERYPDFWTYSCFVWRSANYKPLLNPAETLGMHAGDAETCVMLALDPDRVRMQRAQAEMPFIHPGKRLGPKGALTYAWTIQDLSQSGVIGDPTAAAADRGEQIIELLARNWAEILAEIYDYYPIAQP</sequence>
<protein>
    <submittedName>
        <fullName evidence="6">Creatininase family protein</fullName>
    </submittedName>
</protein>